<protein>
    <submittedName>
        <fullName evidence="2">Uncharacterized protein</fullName>
    </submittedName>
</protein>
<keyword evidence="1" id="KW-1133">Transmembrane helix</keyword>
<comment type="caution">
    <text evidence="2">The sequence shown here is derived from an EMBL/GenBank/DDBJ whole genome shotgun (WGS) entry which is preliminary data.</text>
</comment>
<keyword evidence="3" id="KW-1185">Reference proteome</keyword>
<accession>A0A6L9MGR4</accession>
<evidence type="ECO:0000313" key="2">
    <source>
        <dbReference type="EMBL" id="NDV86977.1"/>
    </source>
</evidence>
<name>A0A6L9MGR4_9HYPH</name>
<feature type="transmembrane region" description="Helical" evidence="1">
    <location>
        <begin position="160"/>
        <end position="176"/>
    </location>
</feature>
<sequence length="286" mass="31535">MRRGALTSVLRYRPDTRRRTQGRERRSIIFMPTFLIRAARLALAIPQAALARRTAKELFWFGALALCSVAAAWVFSLIVEPTSGPTEFPGENGPSEILQAAMVIAAGLLFFLAALRFGFEIFYASVAIAVACGLAAVREFPRCGSSFYDTGPCITDNGKLLITLVLVGSAIALLAVRREAFSRHLRELNFFWIVPCGISGVLLVVAEIVGETYYRVWIEETLELGSYLNLLVFSVALNIRPNWFQLARAPYWKSATVLKRRRAAHGGHAGIRLSSPSDDPRSAASR</sequence>
<gene>
    <name evidence="2" type="ORF">GTW51_09700</name>
</gene>
<feature type="transmembrane region" description="Helical" evidence="1">
    <location>
        <begin position="122"/>
        <end position="140"/>
    </location>
</feature>
<keyword evidence="1" id="KW-0812">Transmembrane</keyword>
<dbReference type="EMBL" id="JAAAMJ010000005">
    <property type="protein sequence ID" value="NDV86977.1"/>
    <property type="molecule type" value="Genomic_DNA"/>
</dbReference>
<feature type="transmembrane region" description="Helical" evidence="1">
    <location>
        <begin position="97"/>
        <end position="115"/>
    </location>
</feature>
<dbReference type="Proteomes" id="UP000476332">
    <property type="component" value="Unassembled WGS sequence"/>
</dbReference>
<feature type="transmembrane region" description="Helical" evidence="1">
    <location>
        <begin position="221"/>
        <end position="239"/>
    </location>
</feature>
<evidence type="ECO:0000313" key="3">
    <source>
        <dbReference type="Proteomes" id="UP000476332"/>
    </source>
</evidence>
<organism evidence="2 3">
    <name type="scientific">Aurantimonas aggregata</name>
    <dbReference type="NCBI Taxonomy" id="2047720"/>
    <lineage>
        <taxon>Bacteria</taxon>
        <taxon>Pseudomonadati</taxon>
        <taxon>Pseudomonadota</taxon>
        <taxon>Alphaproteobacteria</taxon>
        <taxon>Hyphomicrobiales</taxon>
        <taxon>Aurantimonadaceae</taxon>
        <taxon>Aurantimonas</taxon>
    </lineage>
</organism>
<feature type="transmembrane region" description="Helical" evidence="1">
    <location>
        <begin position="188"/>
        <end position="209"/>
    </location>
</feature>
<proteinExistence type="predicted"/>
<dbReference type="RefSeq" id="WP_163043717.1">
    <property type="nucleotide sequence ID" value="NZ_JAAAMJ010000005.1"/>
</dbReference>
<keyword evidence="1" id="KW-0472">Membrane</keyword>
<feature type="transmembrane region" description="Helical" evidence="1">
    <location>
        <begin position="58"/>
        <end position="77"/>
    </location>
</feature>
<reference evidence="2 3" key="1">
    <citation type="submission" date="2020-01" db="EMBL/GenBank/DDBJ databases">
        <title>Genomes of bacteria type strains.</title>
        <authorList>
            <person name="Chen J."/>
            <person name="Zhu S."/>
            <person name="Chen J."/>
        </authorList>
    </citation>
    <scope>NUCLEOTIDE SEQUENCE [LARGE SCALE GENOMIC DNA]</scope>
    <source>
        <strain evidence="2 3">KCTC 52919</strain>
    </source>
</reference>
<dbReference type="AlphaFoldDB" id="A0A6L9MGR4"/>
<evidence type="ECO:0000256" key="1">
    <source>
        <dbReference type="SAM" id="Phobius"/>
    </source>
</evidence>